<sequence>MDDTDRHEAALKTDLAGLGDRFTDEKFCTELYRALAGGRLVKDGMVYAPSWSRAERLVNDLRAEHDREPLTLAQTGDEGEVSDVVAAELQRLQWSWKPRDTSRDDPAHSEESRSAPPSGAGERGASVSGSQDWERRAHDEADATQRGLAGAPPESGPGEGAGGGEGERVGGS</sequence>
<protein>
    <submittedName>
        <fullName evidence="2">Uncharacterized protein</fullName>
    </submittedName>
</protein>
<accession>A0A6J4S5H6</accession>
<reference evidence="2" key="1">
    <citation type="submission" date="2020-02" db="EMBL/GenBank/DDBJ databases">
        <authorList>
            <person name="Meier V. D."/>
        </authorList>
    </citation>
    <scope>NUCLEOTIDE SEQUENCE</scope>
    <source>
        <strain evidence="2">AVDCRST_MAG38</strain>
    </source>
</reference>
<gene>
    <name evidence="2" type="ORF">AVDCRST_MAG38-2289</name>
</gene>
<evidence type="ECO:0000256" key="1">
    <source>
        <dbReference type="SAM" id="MobiDB-lite"/>
    </source>
</evidence>
<feature type="compositionally biased region" description="Basic and acidic residues" evidence="1">
    <location>
        <begin position="97"/>
        <end position="113"/>
    </location>
</feature>
<organism evidence="2">
    <name type="scientific">uncultured Solirubrobacteraceae bacterium</name>
    <dbReference type="NCBI Taxonomy" id="1162706"/>
    <lineage>
        <taxon>Bacteria</taxon>
        <taxon>Bacillati</taxon>
        <taxon>Actinomycetota</taxon>
        <taxon>Thermoleophilia</taxon>
        <taxon>Solirubrobacterales</taxon>
        <taxon>Solirubrobacteraceae</taxon>
        <taxon>environmental samples</taxon>
    </lineage>
</organism>
<name>A0A6J4S5H6_9ACTN</name>
<dbReference type="AlphaFoldDB" id="A0A6J4S5H6"/>
<feature type="region of interest" description="Disordered" evidence="1">
    <location>
        <begin position="93"/>
        <end position="172"/>
    </location>
</feature>
<evidence type="ECO:0000313" key="2">
    <source>
        <dbReference type="EMBL" id="CAA9485346.1"/>
    </source>
</evidence>
<dbReference type="EMBL" id="CADCVJ010000197">
    <property type="protein sequence ID" value="CAA9485346.1"/>
    <property type="molecule type" value="Genomic_DNA"/>
</dbReference>
<feature type="compositionally biased region" description="Basic and acidic residues" evidence="1">
    <location>
        <begin position="132"/>
        <end position="143"/>
    </location>
</feature>
<proteinExistence type="predicted"/>